<comment type="caution">
    <text evidence="12">The sequence shown here is derived from an EMBL/GenBank/DDBJ whole genome shotgun (WGS) entry which is preliminary data.</text>
</comment>
<organism evidence="12 13">
    <name type="scientific">Cohnella ginsengisoli</name>
    <dbReference type="NCBI Taxonomy" id="425004"/>
    <lineage>
        <taxon>Bacteria</taxon>
        <taxon>Bacillati</taxon>
        <taxon>Bacillota</taxon>
        <taxon>Bacilli</taxon>
        <taxon>Bacillales</taxon>
        <taxon>Paenibacillaceae</taxon>
        <taxon>Cohnella</taxon>
    </lineage>
</organism>
<feature type="compositionally biased region" description="Basic and acidic residues" evidence="9">
    <location>
        <begin position="709"/>
        <end position="729"/>
    </location>
</feature>
<dbReference type="PANTHER" id="PTHR42713">
    <property type="entry name" value="HISTIDINE KINASE-RELATED"/>
    <property type="match status" value="1"/>
</dbReference>
<dbReference type="InterPro" id="IPR051552">
    <property type="entry name" value="HptR"/>
</dbReference>
<dbReference type="CDD" id="cd17536">
    <property type="entry name" value="REC_YesN-like"/>
    <property type="match status" value="1"/>
</dbReference>
<evidence type="ECO:0000259" key="10">
    <source>
        <dbReference type="PROSITE" id="PS01124"/>
    </source>
</evidence>
<dbReference type="Pfam" id="PF00072">
    <property type="entry name" value="Response_reg"/>
    <property type="match status" value="1"/>
</dbReference>
<feature type="region of interest" description="Disordered" evidence="9">
    <location>
        <begin position="582"/>
        <end position="612"/>
    </location>
</feature>
<dbReference type="InterPro" id="IPR041522">
    <property type="entry name" value="CdaR_GGDEF"/>
</dbReference>
<evidence type="ECO:0000256" key="5">
    <source>
        <dbReference type="ARBA" id="ARBA00023015"/>
    </source>
</evidence>
<evidence type="ECO:0000256" key="8">
    <source>
        <dbReference type="PROSITE-ProRule" id="PRU00169"/>
    </source>
</evidence>
<dbReference type="InterPro" id="IPR018060">
    <property type="entry name" value="HTH_AraC"/>
</dbReference>
<keyword evidence="5" id="KW-0805">Transcription regulation</keyword>
<dbReference type="Gene3D" id="1.10.10.60">
    <property type="entry name" value="Homeodomain-like"/>
    <property type="match status" value="1"/>
</dbReference>
<feature type="compositionally biased region" description="Basic and acidic residues" evidence="9">
    <location>
        <begin position="582"/>
        <end position="611"/>
    </location>
</feature>
<evidence type="ECO:0000256" key="1">
    <source>
        <dbReference type="ARBA" id="ARBA00004496"/>
    </source>
</evidence>
<evidence type="ECO:0000256" key="7">
    <source>
        <dbReference type="ARBA" id="ARBA00023163"/>
    </source>
</evidence>
<dbReference type="EMBL" id="JAPDHZ010000003">
    <property type="protein sequence ID" value="MDG0792201.1"/>
    <property type="molecule type" value="Genomic_DNA"/>
</dbReference>
<evidence type="ECO:0000256" key="3">
    <source>
        <dbReference type="ARBA" id="ARBA00022553"/>
    </source>
</evidence>
<dbReference type="RefSeq" id="WP_277566018.1">
    <property type="nucleotide sequence ID" value="NZ_JAPDHZ010000003.1"/>
</dbReference>
<proteinExistence type="predicted"/>
<feature type="domain" description="Response regulatory" evidence="11">
    <location>
        <begin position="3"/>
        <end position="121"/>
    </location>
</feature>
<dbReference type="PANTHER" id="PTHR42713:SF3">
    <property type="entry name" value="TRANSCRIPTIONAL REGULATORY PROTEIN HPTR"/>
    <property type="match status" value="1"/>
</dbReference>
<dbReference type="Pfam" id="PF17853">
    <property type="entry name" value="GGDEF_2"/>
    <property type="match status" value="1"/>
</dbReference>
<dbReference type="InterPro" id="IPR011006">
    <property type="entry name" value="CheY-like_superfamily"/>
</dbReference>
<feature type="compositionally biased region" description="Basic and acidic residues" evidence="9">
    <location>
        <begin position="740"/>
        <end position="754"/>
    </location>
</feature>
<dbReference type="GO" id="GO:0000160">
    <property type="term" value="P:phosphorelay signal transduction system"/>
    <property type="evidence" value="ECO:0007669"/>
    <property type="project" value="UniProtKB-KW"/>
</dbReference>
<dbReference type="PROSITE" id="PS01124">
    <property type="entry name" value="HTH_ARAC_FAMILY_2"/>
    <property type="match status" value="1"/>
</dbReference>
<name>A0A9X4QN68_9BACL</name>
<dbReference type="PROSITE" id="PS50110">
    <property type="entry name" value="RESPONSE_REGULATORY"/>
    <property type="match status" value="1"/>
</dbReference>
<feature type="region of interest" description="Disordered" evidence="9">
    <location>
        <begin position="709"/>
        <end position="754"/>
    </location>
</feature>
<reference evidence="12 13" key="1">
    <citation type="submission" date="2022-10" db="EMBL/GenBank/DDBJ databases">
        <title>Comparative genomic analysis of Cohnella hashimotonis sp. nov., isolated from the International Space Station.</title>
        <authorList>
            <person name="Simpson A."/>
            <person name="Venkateswaran K."/>
        </authorList>
    </citation>
    <scope>NUCLEOTIDE SEQUENCE [LARGE SCALE GENOMIC DNA]</scope>
    <source>
        <strain evidence="12 13">DSM 18997</strain>
    </source>
</reference>
<keyword evidence="2" id="KW-0963">Cytoplasm</keyword>
<dbReference type="AlphaFoldDB" id="A0A9X4QN68"/>
<feature type="domain" description="HTH araC/xylS-type" evidence="10">
    <location>
        <begin position="426"/>
        <end position="494"/>
    </location>
</feature>
<evidence type="ECO:0000259" key="11">
    <source>
        <dbReference type="PROSITE" id="PS50110"/>
    </source>
</evidence>
<evidence type="ECO:0000256" key="4">
    <source>
        <dbReference type="ARBA" id="ARBA00023012"/>
    </source>
</evidence>
<keyword evidence="6" id="KW-0238">DNA-binding</keyword>
<evidence type="ECO:0000256" key="9">
    <source>
        <dbReference type="SAM" id="MobiDB-lite"/>
    </source>
</evidence>
<dbReference type="SUPFAM" id="SSF52172">
    <property type="entry name" value="CheY-like"/>
    <property type="match status" value="1"/>
</dbReference>
<accession>A0A9X4QN68</accession>
<evidence type="ECO:0000313" key="13">
    <source>
        <dbReference type="Proteomes" id="UP001153387"/>
    </source>
</evidence>
<dbReference type="GO" id="GO:0043565">
    <property type="term" value="F:sequence-specific DNA binding"/>
    <property type="evidence" value="ECO:0007669"/>
    <property type="project" value="InterPro"/>
</dbReference>
<protein>
    <submittedName>
        <fullName evidence="12">Response regulator</fullName>
    </submittedName>
</protein>
<dbReference type="InterPro" id="IPR009057">
    <property type="entry name" value="Homeodomain-like_sf"/>
</dbReference>
<sequence>MRKVILVDDEMFARKGLAGLIPWERYGFEVVGEAEDGEEALALIGRLSPDVVVTDIRMPVLDGLEMIREAQERGYRGTHFIIISGFGDFKYAQQAVRFGVQDYLLKPIDEYELIASLVRIGEQLKRERERLEAEDALRRPSLFEALVSGRAEARELEAGRHTFGWPADLEYRYYAVELNDAPPEEDAETALRRAGDVARALARAVSDTAAVPHCAGEPYVHFRDRYELGLLVPGAIAPREAKALGERLARAAGCGEGVAPRVYIGEAVPGLRRARESFLSAQETRKAKFAKDGDTVLLFEEIRDAEPGACREIEPAVYASLLEGLEENDADAMAGALDRMLAAFREERFAPDAVAAAVSRVVYGATAIVRTMQGDDRRLATMNATLGWQETPRSLAGLRDLLLAFLAECAGYISSLRESIGKGDIAKIKAYIDRHFHENISLKSIAQRYYMNSVYLGQLFKKTYQVYFNEYVLQLRIQEAKRQLRQTDKKGVRDRGERGLLQRRLLRHPVREGRTEDADRIQKCHQRKDLIIGGAGNANGIAMDSEAGLQLEQRQAAQQNADRLLFVRVRPGRADERHFLQHHDEQRQKAEDAGHLASHRADPQRLHDAGQRGRRHLRGHLQRCAADRVFGQKLRRAVGLRIQLPIVHYQHAEQIQPGVRGDPANHAVFGQRYADLRRAGRARHGKHESAAVVPTGSRFGAVRADRAADGVRLSRRDRRHAERRPQDRRYRSRWVMGEVYEDRSPSRSDQGDFP</sequence>
<dbReference type="InterPro" id="IPR001789">
    <property type="entry name" value="Sig_transdc_resp-reg_receiver"/>
</dbReference>
<dbReference type="GO" id="GO:0003700">
    <property type="term" value="F:DNA-binding transcription factor activity"/>
    <property type="evidence" value="ECO:0007669"/>
    <property type="project" value="InterPro"/>
</dbReference>
<keyword evidence="3 8" id="KW-0597">Phosphoprotein</keyword>
<evidence type="ECO:0000256" key="6">
    <source>
        <dbReference type="ARBA" id="ARBA00023125"/>
    </source>
</evidence>
<gene>
    <name evidence="12" type="ORF">OMP38_15995</name>
</gene>
<evidence type="ECO:0000256" key="2">
    <source>
        <dbReference type="ARBA" id="ARBA00022490"/>
    </source>
</evidence>
<keyword evidence="7" id="KW-0804">Transcription</keyword>
<evidence type="ECO:0000313" key="12">
    <source>
        <dbReference type="EMBL" id="MDG0792201.1"/>
    </source>
</evidence>
<dbReference type="Proteomes" id="UP001153387">
    <property type="component" value="Unassembled WGS sequence"/>
</dbReference>
<dbReference type="GO" id="GO:0005737">
    <property type="term" value="C:cytoplasm"/>
    <property type="evidence" value="ECO:0007669"/>
    <property type="project" value="UniProtKB-SubCell"/>
</dbReference>
<dbReference type="SUPFAM" id="SSF46689">
    <property type="entry name" value="Homeodomain-like"/>
    <property type="match status" value="1"/>
</dbReference>
<keyword evidence="4" id="KW-0902">Two-component regulatory system</keyword>
<dbReference type="Gene3D" id="3.40.50.2300">
    <property type="match status" value="1"/>
</dbReference>
<comment type="subcellular location">
    <subcellularLocation>
        <location evidence="1">Cytoplasm</location>
    </subcellularLocation>
</comment>
<feature type="modified residue" description="4-aspartylphosphate" evidence="8">
    <location>
        <position position="55"/>
    </location>
</feature>
<keyword evidence="13" id="KW-1185">Reference proteome</keyword>
<dbReference type="SMART" id="SM00448">
    <property type="entry name" value="REC"/>
    <property type="match status" value="1"/>
</dbReference>